<evidence type="ECO:0000259" key="2">
    <source>
        <dbReference type="Pfam" id="PF03078"/>
    </source>
</evidence>
<protein>
    <recommendedName>
        <fullName evidence="6">DUF1985 domain-containing protein</fullName>
    </recommendedName>
</protein>
<feature type="compositionally biased region" description="Basic and acidic residues" evidence="1">
    <location>
        <begin position="745"/>
        <end position="760"/>
    </location>
</feature>
<gene>
    <name evidence="4" type="ORF">ISN44_Un112g000120</name>
</gene>
<dbReference type="InterPro" id="IPR004312">
    <property type="entry name" value="ATHILA_Orf1_C"/>
</dbReference>
<feature type="domain" description="Arabidopsis retrotransposon Orf1 C-terminal" evidence="2">
    <location>
        <begin position="180"/>
        <end position="306"/>
    </location>
</feature>
<feature type="region of interest" description="Disordered" evidence="1">
    <location>
        <begin position="308"/>
        <end position="388"/>
    </location>
</feature>
<dbReference type="PANTHER" id="PTHR48449:SF1">
    <property type="entry name" value="DUF1985 DOMAIN-CONTAINING PROTEIN"/>
    <property type="match status" value="1"/>
</dbReference>
<keyword evidence="5" id="KW-1185">Reference proteome</keyword>
<accession>A0A8T1XBL1</accession>
<dbReference type="PANTHER" id="PTHR48449">
    <property type="entry name" value="DUF1985 DOMAIN-CONTAINING PROTEIN"/>
    <property type="match status" value="1"/>
</dbReference>
<feature type="region of interest" description="Disordered" evidence="1">
    <location>
        <begin position="745"/>
        <end position="777"/>
    </location>
</feature>
<feature type="domain" description="Arabidopsis retrotransposon Orf1 C-terminal" evidence="2">
    <location>
        <begin position="20"/>
        <end position="179"/>
    </location>
</feature>
<sequence length="949" mass="107189">MSCQCGGCKEEGCQLLAPFKYTLDICHLDTIFGFPSGEGIRQDYDQEELKSLWKTIAGPKPFSPTKSKSSSIRNPMIRYLHQCIANTLFPKKATGFVSEEELCMIDQSLVFILRETKDGEKMAGDRADTLLSVVLLDHLLSYKEYAATIHRSRIRGSLCVGGLLTQILGVVGVEFGTPDNRTSVKTRRNINFMPSPSALNIDIGGAREDEPEYSPADYEQHEYFTQVDYEEQIEFEQHIDQPEHETSEQEQAHYGEGTDQGGDEFAEVHKNLGVLEELGNLPSKTMKGFKKKMRTMKKSLKSMAFQLKDYQSKPRPPSPTPKVRRSGSTSSATRRAEWIDQPRASSFEPQEVISELREPRRRQRRASTRSTGQNEQHPPASTSAPAYTQESMDDYMSEDQARDYPLRLYPEGDSNLEGKGINHNIKLGDFPTIRESIGKDIWEDLKETPLGLIAKLVDSYFVWSGKTVHYLLCRQLRILKKELWCIVAGQPIRFGLNEFHHITSLNTDQLCTEKFEPEADYKAFFRELHVPTGEGPNLDELRQGLVMCRAWPPEKRRWFGLLTLLSIGLYGLHTNSRIPFESAKRVFDDEAMKTYPWGRVAFEVLVVSIKFLRHIGKTYTVSGMAFVLQAWAYDSILTIVERFGNIVKADEIPLVRWDGNRTRAIIESAIVEDIKANGCEVGVSRNLDGEFAKASIVSDIDFIETSPLNRRLRSTMVAVRISKPKPLPKQKANVKEKTLNELIEKPPERTGRKAATKEPTKVPPKVPKLAPDGRSLIKPDLMTTNTFPVIGDNGLSCMRKGCLPSQAIYDPLAQVDPAKVQKLKANLSSPDWPSKNLPVVSQLPSGGTRPLLLRHGQHRSYDTRPLFFCCGQHRECGRVISWGREARTMSSVLDCFVVECIAVLSKLESVSLNSSYLSPENTNKMHQKTREIKDMYKDRHGTSSQVSLF</sequence>
<feature type="region of interest" description="Disordered" evidence="1">
    <location>
        <begin position="242"/>
        <end position="264"/>
    </location>
</feature>
<feature type="compositionally biased region" description="Polar residues" evidence="1">
    <location>
        <begin position="370"/>
        <end position="388"/>
    </location>
</feature>
<dbReference type="Pfam" id="PF09331">
    <property type="entry name" value="DUF1985"/>
    <property type="match status" value="1"/>
</dbReference>
<evidence type="ECO:0000256" key="1">
    <source>
        <dbReference type="SAM" id="MobiDB-lite"/>
    </source>
</evidence>
<dbReference type="AlphaFoldDB" id="A0A8T1XBL1"/>
<reference evidence="4 5" key="1">
    <citation type="submission" date="2020-12" db="EMBL/GenBank/DDBJ databases">
        <title>Concerted genomic and epigenomic changes stabilize Arabidopsis allopolyploids.</title>
        <authorList>
            <person name="Chen Z."/>
        </authorList>
    </citation>
    <scope>NUCLEOTIDE SEQUENCE [LARGE SCALE GENOMIC DNA]</scope>
    <source>
        <strain evidence="4">As9502</strain>
        <tissue evidence="4">Leaf</tissue>
    </source>
</reference>
<dbReference type="Pfam" id="PF03078">
    <property type="entry name" value="ATHILA"/>
    <property type="match status" value="2"/>
</dbReference>
<feature type="compositionally biased region" description="Basic and acidic residues" evidence="1">
    <location>
        <begin position="242"/>
        <end position="253"/>
    </location>
</feature>
<organism evidence="4 5">
    <name type="scientific">Arabidopsis suecica</name>
    <name type="common">Swedish thale-cress</name>
    <name type="synonym">Cardaminopsis suecica</name>
    <dbReference type="NCBI Taxonomy" id="45249"/>
    <lineage>
        <taxon>Eukaryota</taxon>
        <taxon>Viridiplantae</taxon>
        <taxon>Streptophyta</taxon>
        <taxon>Embryophyta</taxon>
        <taxon>Tracheophyta</taxon>
        <taxon>Spermatophyta</taxon>
        <taxon>Magnoliopsida</taxon>
        <taxon>eudicotyledons</taxon>
        <taxon>Gunneridae</taxon>
        <taxon>Pentapetalae</taxon>
        <taxon>rosids</taxon>
        <taxon>malvids</taxon>
        <taxon>Brassicales</taxon>
        <taxon>Brassicaceae</taxon>
        <taxon>Camelineae</taxon>
        <taxon>Arabidopsis</taxon>
    </lineage>
</organism>
<name>A0A8T1XBL1_ARASU</name>
<evidence type="ECO:0000313" key="4">
    <source>
        <dbReference type="EMBL" id="KAG7529967.1"/>
    </source>
</evidence>
<proteinExistence type="predicted"/>
<dbReference type="EMBL" id="JAEFBJ010000112">
    <property type="protein sequence ID" value="KAG7529967.1"/>
    <property type="molecule type" value="Genomic_DNA"/>
</dbReference>
<evidence type="ECO:0000313" key="5">
    <source>
        <dbReference type="Proteomes" id="UP000694251"/>
    </source>
</evidence>
<comment type="caution">
    <text evidence="4">The sequence shown here is derived from an EMBL/GenBank/DDBJ whole genome shotgun (WGS) entry which is preliminary data.</text>
</comment>
<evidence type="ECO:0008006" key="6">
    <source>
        <dbReference type="Google" id="ProtNLM"/>
    </source>
</evidence>
<dbReference type="InterPro" id="IPR015410">
    <property type="entry name" value="DUF1985"/>
</dbReference>
<feature type="domain" description="DUF1985" evidence="3">
    <location>
        <begin position="472"/>
        <end position="606"/>
    </location>
</feature>
<evidence type="ECO:0000259" key="3">
    <source>
        <dbReference type="Pfam" id="PF09331"/>
    </source>
</evidence>
<dbReference type="Proteomes" id="UP000694251">
    <property type="component" value="Unassembled WGS sequence"/>
</dbReference>